<evidence type="ECO:0000313" key="2">
    <source>
        <dbReference type="EMBL" id="KAL2494700.1"/>
    </source>
</evidence>
<feature type="compositionally biased region" description="Basic and acidic residues" evidence="1">
    <location>
        <begin position="49"/>
        <end position="94"/>
    </location>
</feature>
<gene>
    <name evidence="2" type="ORF">Fot_38457</name>
</gene>
<dbReference type="PANTHER" id="PTHR36884">
    <property type="entry name" value="FIP1[III]-LIKE PROTEIN"/>
    <property type="match status" value="1"/>
</dbReference>
<dbReference type="InterPro" id="IPR044976">
    <property type="entry name" value="FIPS5/FIPS3-like"/>
</dbReference>
<dbReference type="EMBL" id="JBFOLJ010000011">
    <property type="protein sequence ID" value="KAL2494700.1"/>
    <property type="molecule type" value="Genomic_DNA"/>
</dbReference>
<name>A0ABD1S1Y0_9LAMI</name>
<evidence type="ECO:0000256" key="1">
    <source>
        <dbReference type="SAM" id="MobiDB-lite"/>
    </source>
</evidence>
<sequence length="136" mass="15692">MTKGKTQMLQGVVKTVKQDQKVVKIIGNLMTVLRMKTGDLKSSLHRHAKSESIDRRKESDISEGRYHRRDESPHGRSTRVDDSRKREHGGEIESWHLSNFGESERSKSNEHHEPRKQLDNGCWRSASHDKDMGSMD</sequence>
<feature type="compositionally biased region" description="Basic and acidic residues" evidence="1">
    <location>
        <begin position="126"/>
        <end position="136"/>
    </location>
</feature>
<reference evidence="3" key="1">
    <citation type="submission" date="2024-07" db="EMBL/GenBank/DDBJ databases">
        <title>Two chromosome-level genome assemblies of Korean endemic species Abeliophyllum distichum and Forsythia ovata (Oleaceae).</title>
        <authorList>
            <person name="Jang H."/>
        </authorList>
    </citation>
    <scope>NUCLEOTIDE SEQUENCE [LARGE SCALE GENOMIC DNA]</scope>
</reference>
<dbReference type="Proteomes" id="UP001604277">
    <property type="component" value="Unassembled WGS sequence"/>
</dbReference>
<accession>A0ABD1S1Y0</accession>
<organism evidence="2 3">
    <name type="scientific">Forsythia ovata</name>
    <dbReference type="NCBI Taxonomy" id="205694"/>
    <lineage>
        <taxon>Eukaryota</taxon>
        <taxon>Viridiplantae</taxon>
        <taxon>Streptophyta</taxon>
        <taxon>Embryophyta</taxon>
        <taxon>Tracheophyta</taxon>
        <taxon>Spermatophyta</taxon>
        <taxon>Magnoliopsida</taxon>
        <taxon>eudicotyledons</taxon>
        <taxon>Gunneridae</taxon>
        <taxon>Pentapetalae</taxon>
        <taxon>asterids</taxon>
        <taxon>lamiids</taxon>
        <taxon>Lamiales</taxon>
        <taxon>Oleaceae</taxon>
        <taxon>Forsythieae</taxon>
        <taxon>Forsythia</taxon>
    </lineage>
</organism>
<dbReference type="PANTHER" id="PTHR36884:SF1">
    <property type="entry name" value="FIP1[V]-LIKE PROTEIN"/>
    <property type="match status" value="1"/>
</dbReference>
<protein>
    <submittedName>
        <fullName evidence="2">FIP1[V]-like protein</fullName>
    </submittedName>
</protein>
<comment type="caution">
    <text evidence="2">The sequence shown here is derived from an EMBL/GenBank/DDBJ whole genome shotgun (WGS) entry which is preliminary data.</text>
</comment>
<proteinExistence type="predicted"/>
<evidence type="ECO:0000313" key="3">
    <source>
        <dbReference type="Proteomes" id="UP001604277"/>
    </source>
</evidence>
<feature type="region of interest" description="Disordered" evidence="1">
    <location>
        <begin position="37"/>
        <end position="136"/>
    </location>
</feature>
<keyword evidence="3" id="KW-1185">Reference proteome</keyword>
<feature type="compositionally biased region" description="Basic and acidic residues" evidence="1">
    <location>
        <begin position="102"/>
        <end position="118"/>
    </location>
</feature>
<dbReference type="AlphaFoldDB" id="A0ABD1S1Y0"/>